<organism evidence="2 3">
    <name type="scientific">Actinokineospora xionganensis</name>
    <dbReference type="NCBI Taxonomy" id="2684470"/>
    <lineage>
        <taxon>Bacteria</taxon>
        <taxon>Bacillati</taxon>
        <taxon>Actinomycetota</taxon>
        <taxon>Actinomycetes</taxon>
        <taxon>Pseudonocardiales</taxon>
        <taxon>Pseudonocardiaceae</taxon>
        <taxon>Actinokineospora</taxon>
    </lineage>
</organism>
<dbReference type="EMBL" id="JABVED010000006">
    <property type="protein sequence ID" value="MBC6447985.1"/>
    <property type="molecule type" value="Genomic_DNA"/>
</dbReference>
<name>A0ABR7L5M4_9PSEU</name>
<evidence type="ECO:0000313" key="3">
    <source>
        <dbReference type="Proteomes" id="UP000734823"/>
    </source>
</evidence>
<comment type="caution">
    <text evidence="2">The sequence shown here is derived from an EMBL/GenBank/DDBJ whole genome shotgun (WGS) entry which is preliminary data.</text>
</comment>
<dbReference type="Proteomes" id="UP000734823">
    <property type="component" value="Unassembled WGS sequence"/>
</dbReference>
<reference evidence="2 3" key="1">
    <citation type="submission" date="2020-06" db="EMBL/GenBank/DDBJ databases">
        <title>Actinokineospora xiongansis sp. nov., isolated from soil of Baiyangdian.</title>
        <authorList>
            <person name="Zhang X."/>
        </authorList>
    </citation>
    <scope>NUCLEOTIDE SEQUENCE [LARGE SCALE GENOMIC DNA]</scope>
    <source>
        <strain evidence="2 3">HBU206404</strain>
    </source>
</reference>
<keyword evidence="3" id="KW-1185">Reference proteome</keyword>
<evidence type="ECO:0000256" key="1">
    <source>
        <dbReference type="SAM" id="MobiDB-lite"/>
    </source>
</evidence>
<gene>
    <name evidence="2" type="ORF">GPZ80_12480</name>
</gene>
<protein>
    <submittedName>
        <fullName evidence="2">Uncharacterized protein</fullName>
    </submittedName>
</protein>
<accession>A0ABR7L5M4</accession>
<evidence type="ECO:0000313" key="2">
    <source>
        <dbReference type="EMBL" id="MBC6447985.1"/>
    </source>
</evidence>
<feature type="region of interest" description="Disordered" evidence="1">
    <location>
        <begin position="113"/>
        <end position="173"/>
    </location>
</feature>
<dbReference type="RefSeq" id="WP_187220493.1">
    <property type="nucleotide sequence ID" value="NZ_JABVED010000006.1"/>
</dbReference>
<sequence>MVEHRTSVHQRFAPAHDALVRTSCTPPLGQHLRIAMDKVLGELAGPTEPDRVTLRELDDLLVAGLAWAAATGDTCRIQSAVQAVRVAREKLVGDGDGDGVDPAGARSALLAARERLGRPPAERRGAPVPRTETDTERDLSRRYRAAHPPEPPGEDTAPTGDGADKAAPARSRP</sequence>
<feature type="compositionally biased region" description="Basic and acidic residues" evidence="1">
    <location>
        <begin position="113"/>
        <end position="141"/>
    </location>
</feature>
<proteinExistence type="predicted"/>